<organism evidence="5 6">
    <name type="scientific">Rhodohalobacter barkolensis</name>
    <dbReference type="NCBI Taxonomy" id="2053187"/>
    <lineage>
        <taxon>Bacteria</taxon>
        <taxon>Pseudomonadati</taxon>
        <taxon>Balneolota</taxon>
        <taxon>Balneolia</taxon>
        <taxon>Balneolales</taxon>
        <taxon>Balneolaceae</taxon>
        <taxon>Rhodohalobacter</taxon>
    </lineage>
</organism>
<evidence type="ECO:0000256" key="2">
    <source>
        <dbReference type="ARBA" id="ARBA00022741"/>
    </source>
</evidence>
<dbReference type="RefSeq" id="WP_101073480.1">
    <property type="nucleotide sequence ID" value="NZ_PISP01000003.1"/>
</dbReference>
<dbReference type="PROSITE" id="PS50893">
    <property type="entry name" value="ABC_TRANSPORTER_2"/>
    <property type="match status" value="1"/>
</dbReference>
<feature type="domain" description="ABC transporter" evidence="4">
    <location>
        <begin position="4"/>
        <end position="205"/>
    </location>
</feature>
<keyword evidence="1" id="KW-0813">Transport</keyword>
<dbReference type="InterPro" id="IPR027417">
    <property type="entry name" value="P-loop_NTPase"/>
</dbReference>
<dbReference type="GO" id="GO:0016887">
    <property type="term" value="F:ATP hydrolysis activity"/>
    <property type="evidence" value="ECO:0007669"/>
    <property type="project" value="InterPro"/>
</dbReference>
<keyword evidence="2" id="KW-0547">Nucleotide-binding</keyword>
<protein>
    <recommendedName>
        <fullName evidence="4">ABC transporter domain-containing protein</fullName>
    </recommendedName>
</protein>
<dbReference type="Proteomes" id="UP000233398">
    <property type="component" value="Unassembled WGS sequence"/>
</dbReference>
<dbReference type="SMART" id="SM00382">
    <property type="entry name" value="AAA"/>
    <property type="match status" value="1"/>
</dbReference>
<dbReference type="Pfam" id="PF00005">
    <property type="entry name" value="ABC_tran"/>
    <property type="match status" value="1"/>
</dbReference>
<dbReference type="InterPro" id="IPR051782">
    <property type="entry name" value="ABC_Transporter_VariousFunc"/>
</dbReference>
<dbReference type="GO" id="GO:0005524">
    <property type="term" value="F:ATP binding"/>
    <property type="evidence" value="ECO:0007669"/>
    <property type="project" value="UniProtKB-KW"/>
</dbReference>
<dbReference type="EMBL" id="PISP01000003">
    <property type="protein sequence ID" value="PKD43005.1"/>
    <property type="molecule type" value="Genomic_DNA"/>
</dbReference>
<name>A0A2N0VFP1_9BACT</name>
<dbReference type="Gene3D" id="3.40.50.300">
    <property type="entry name" value="P-loop containing nucleotide triphosphate hydrolases"/>
    <property type="match status" value="1"/>
</dbReference>
<evidence type="ECO:0000256" key="1">
    <source>
        <dbReference type="ARBA" id="ARBA00022448"/>
    </source>
</evidence>
<dbReference type="InterPro" id="IPR003593">
    <property type="entry name" value="AAA+_ATPase"/>
</dbReference>
<proteinExistence type="predicted"/>
<dbReference type="PANTHER" id="PTHR42939">
    <property type="entry name" value="ABC TRANSPORTER ATP-BINDING PROTEIN ALBC-RELATED"/>
    <property type="match status" value="1"/>
</dbReference>
<gene>
    <name evidence="5" type="ORF">CWD77_10230</name>
</gene>
<dbReference type="SUPFAM" id="SSF52540">
    <property type="entry name" value="P-loop containing nucleoside triphosphate hydrolases"/>
    <property type="match status" value="1"/>
</dbReference>
<sequence>MIEIKAQNIEKKYGTKRVLTGIDFHYQSSVLGIAGSNGSGKSTLLKMLSGLLKPTSGNIFWNIDGADFLPKAISPYLGFAAPYIQLYEELTVEENLRFLVNLQKNSVIEDLNALLSRFEVKKFRNSLYGNLSTGQQQRVKLASTVIKNPSILMLDEPGSNLDEKGKVLIQSLVQSFREDERMVIIASNQTDELDMCDHQIDLNNLKN</sequence>
<dbReference type="CDD" id="cd03230">
    <property type="entry name" value="ABC_DR_subfamily_A"/>
    <property type="match status" value="1"/>
</dbReference>
<accession>A0A2N0VFP1</accession>
<evidence type="ECO:0000259" key="4">
    <source>
        <dbReference type="PROSITE" id="PS50893"/>
    </source>
</evidence>
<dbReference type="PANTHER" id="PTHR42939:SF1">
    <property type="entry name" value="ABC TRANSPORTER ATP-BINDING PROTEIN ALBC-RELATED"/>
    <property type="match status" value="1"/>
</dbReference>
<reference evidence="5 6" key="1">
    <citation type="submission" date="2017-11" db="EMBL/GenBank/DDBJ databases">
        <title>Rhodohalobacter 15182 sp. nov., isolated from a salt lake.</title>
        <authorList>
            <person name="Han S."/>
        </authorList>
    </citation>
    <scope>NUCLEOTIDE SEQUENCE [LARGE SCALE GENOMIC DNA]</scope>
    <source>
        <strain evidence="5 6">15182</strain>
    </source>
</reference>
<keyword evidence="3" id="KW-0067">ATP-binding</keyword>
<keyword evidence="6" id="KW-1185">Reference proteome</keyword>
<comment type="caution">
    <text evidence="5">The sequence shown here is derived from an EMBL/GenBank/DDBJ whole genome shotgun (WGS) entry which is preliminary data.</text>
</comment>
<evidence type="ECO:0000256" key="3">
    <source>
        <dbReference type="ARBA" id="ARBA00022840"/>
    </source>
</evidence>
<evidence type="ECO:0000313" key="5">
    <source>
        <dbReference type="EMBL" id="PKD43005.1"/>
    </source>
</evidence>
<dbReference type="OrthoDB" id="9801987at2"/>
<dbReference type="InterPro" id="IPR003439">
    <property type="entry name" value="ABC_transporter-like_ATP-bd"/>
</dbReference>
<dbReference type="AlphaFoldDB" id="A0A2N0VFP1"/>
<evidence type="ECO:0000313" key="6">
    <source>
        <dbReference type="Proteomes" id="UP000233398"/>
    </source>
</evidence>